<evidence type="ECO:0000256" key="1">
    <source>
        <dbReference type="ARBA" id="ARBA00022475"/>
    </source>
</evidence>
<dbReference type="InterPro" id="IPR050490">
    <property type="entry name" value="Bact_solute-bd_prot1"/>
</dbReference>
<dbReference type="OrthoDB" id="9787283at2"/>
<dbReference type="PROSITE" id="PS51257">
    <property type="entry name" value="PROKAR_LIPOPROTEIN"/>
    <property type="match status" value="1"/>
</dbReference>
<organism evidence="8 9">
    <name type="scientific">Aureibacillus halotolerans</name>
    <dbReference type="NCBI Taxonomy" id="1508390"/>
    <lineage>
        <taxon>Bacteria</taxon>
        <taxon>Bacillati</taxon>
        <taxon>Bacillota</taxon>
        <taxon>Bacilli</taxon>
        <taxon>Bacillales</taxon>
        <taxon>Bacillaceae</taxon>
        <taxon>Aureibacillus</taxon>
    </lineage>
</organism>
<evidence type="ECO:0000313" key="8">
    <source>
        <dbReference type="EMBL" id="TDQ42949.1"/>
    </source>
</evidence>
<dbReference type="CDD" id="cd13580">
    <property type="entry name" value="PBP2_AlgQ_like_1"/>
    <property type="match status" value="1"/>
</dbReference>
<reference evidence="8 9" key="1">
    <citation type="submission" date="2019-03" db="EMBL/GenBank/DDBJ databases">
        <title>Genomic Encyclopedia of Type Strains, Phase IV (KMG-IV): sequencing the most valuable type-strain genomes for metagenomic binning, comparative biology and taxonomic classification.</title>
        <authorList>
            <person name="Goeker M."/>
        </authorList>
    </citation>
    <scope>NUCLEOTIDE SEQUENCE [LARGE SCALE GENOMIC DNA]</scope>
    <source>
        <strain evidence="8 9">DSM 28697</strain>
    </source>
</reference>
<name>A0A4R6UD13_9BACI</name>
<proteinExistence type="predicted"/>
<keyword evidence="4" id="KW-0564">Palmitate</keyword>
<dbReference type="PANTHER" id="PTHR43649">
    <property type="entry name" value="ARABINOSE-BINDING PROTEIN-RELATED"/>
    <property type="match status" value="1"/>
</dbReference>
<dbReference type="Pfam" id="PF01547">
    <property type="entry name" value="SBP_bac_1"/>
    <property type="match status" value="1"/>
</dbReference>
<evidence type="ECO:0000256" key="6">
    <source>
        <dbReference type="SAM" id="MobiDB-lite"/>
    </source>
</evidence>
<dbReference type="EMBL" id="SNYJ01000001">
    <property type="protein sequence ID" value="TDQ42949.1"/>
    <property type="molecule type" value="Genomic_DNA"/>
</dbReference>
<evidence type="ECO:0000256" key="7">
    <source>
        <dbReference type="SAM" id="SignalP"/>
    </source>
</evidence>
<feature type="region of interest" description="Disordered" evidence="6">
    <location>
        <begin position="27"/>
        <end position="51"/>
    </location>
</feature>
<keyword evidence="3" id="KW-0472">Membrane</keyword>
<evidence type="ECO:0000256" key="2">
    <source>
        <dbReference type="ARBA" id="ARBA00022729"/>
    </source>
</evidence>
<evidence type="ECO:0000313" key="9">
    <source>
        <dbReference type="Proteomes" id="UP000295632"/>
    </source>
</evidence>
<keyword evidence="5" id="KW-0449">Lipoprotein</keyword>
<accession>A0A4R6UD13</accession>
<dbReference type="PANTHER" id="PTHR43649:SF33">
    <property type="entry name" value="POLYGALACTURONAN_RHAMNOGALACTURONAN-BINDING PROTEIN YTCQ"/>
    <property type="match status" value="1"/>
</dbReference>
<feature type="signal peptide" evidence="7">
    <location>
        <begin position="1"/>
        <end position="22"/>
    </location>
</feature>
<evidence type="ECO:0000256" key="4">
    <source>
        <dbReference type="ARBA" id="ARBA00023139"/>
    </source>
</evidence>
<keyword evidence="1" id="KW-1003">Cell membrane</keyword>
<protein>
    <submittedName>
        <fullName evidence="8">Carbohydrate ABC transporter substrate-binding protein (CUT1 family)</fullName>
    </submittedName>
</protein>
<dbReference type="AlphaFoldDB" id="A0A4R6UD13"/>
<feature type="chain" id="PRO_5038808431" evidence="7">
    <location>
        <begin position="23"/>
        <end position="519"/>
    </location>
</feature>
<dbReference type="RefSeq" id="WP_133578767.1">
    <property type="nucleotide sequence ID" value="NZ_SNYJ01000001.1"/>
</dbReference>
<evidence type="ECO:0000256" key="5">
    <source>
        <dbReference type="ARBA" id="ARBA00023288"/>
    </source>
</evidence>
<sequence>MKPRQKFAAAVFSSLFGIAALAGCASNESASNGGDADQTDQTEQSEAGEASSEPFAFSIMANLHTPEVPDDKILNALEESTNTEIEIQWVPDNTYVERLNSAFATNSFADAVFMKNQTTFVQFKEAIRDDQFWEIGPYMEQFENLSKLDEQVLANTMVDGKLYSIYQARPLSRQGLIYRKDWADNLGLEAPETTEDFYEMMRAFTEDDPDGDGQDDTIGLTDRSDLVYGAFKTVSSWFNTPNNWGEQDGKLMPEFMFPEYKQTMDYFKDLHENKYMNQDFPVTSKTDQQTLFKNGTAGAYIGSMGDVLSLYEDAKELNPDIEFGVHNQIKGPNGEYQIWAIPGYGNMVMFPKSKVESEEELLKILGFFDALMTPENANLLYWGIEGENYEVVDGRANVIADSSVQDREVKPFQSIEVGGPETNGRYEGVFPYEAKEKAEELIKDNENYLIHDPTVALDSETFIENGERLNQIIQDATWKYMIGQIDEAGFESAVEDWKNQGGTAVIEEYNASYEELNSN</sequence>
<dbReference type="Proteomes" id="UP000295632">
    <property type="component" value="Unassembled WGS sequence"/>
</dbReference>
<dbReference type="InterPro" id="IPR006059">
    <property type="entry name" value="SBP"/>
</dbReference>
<gene>
    <name evidence="8" type="ORF">EV213_101379</name>
</gene>
<keyword evidence="9" id="KW-1185">Reference proteome</keyword>
<keyword evidence="2 7" id="KW-0732">Signal</keyword>
<dbReference type="Gene3D" id="3.40.190.10">
    <property type="entry name" value="Periplasmic binding protein-like II"/>
    <property type="match status" value="2"/>
</dbReference>
<evidence type="ECO:0000256" key="3">
    <source>
        <dbReference type="ARBA" id="ARBA00023136"/>
    </source>
</evidence>
<dbReference type="SUPFAM" id="SSF53850">
    <property type="entry name" value="Periplasmic binding protein-like II"/>
    <property type="match status" value="1"/>
</dbReference>
<comment type="caution">
    <text evidence="8">The sequence shown here is derived from an EMBL/GenBank/DDBJ whole genome shotgun (WGS) entry which is preliminary data.</text>
</comment>